<dbReference type="AlphaFoldDB" id="A0A7Z0DBL8"/>
<feature type="region of interest" description="Disordered" evidence="1">
    <location>
        <begin position="226"/>
        <end position="252"/>
    </location>
</feature>
<name>A0A7Z0DBL8_9ACTN</name>
<sequence>MNTSSWRRLILRTCAVAAALTIALAALGAPTRSSAANEATVYLVQGLPGRSLDVKLGGKEVASGVDGATVVGPFTVAAGRTKIELVDDDKAVATATVDLEAGSSSDAVVHLPAAPDGDPVVTLYRNNLTPVQGGKAAHAVAHVAAVGPADIRVSGKVLFANVANGEFLYKVVPADTYSVDIVPAGTDGPAVIGPIDLTLKPGRLTWAFAIGDPGRDEMTVVTHEIDLGSGGGSDRPDDVDTGAGGRPAWDRF</sequence>
<organism evidence="4 5">
    <name type="scientific">Naumannella cuiyingiana</name>
    <dbReference type="NCBI Taxonomy" id="1347891"/>
    <lineage>
        <taxon>Bacteria</taxon>
        <taxon>Bacillati</taxon>
        <taxon>Actinomycetota</taxon>
        <taxon>Actinomycetes</taxon>
        <taxon>Propionibacteriales</taxon>
        <taxon>Propionibacteriaceae</taxon>
        <taxon>Naumannella</taxon>
    </lineage>
</organism>
<dbReference type="Proteomes" id="UP000527616">
    <property type="component" value="Unassembled WGS sequence"/>
</dbReference>
<gene>
    <name evidence="4" type="ORF">GGQ54_003087</name>
</gene>
<feature type="chain" id="PRO_5030866750" description="DUF4397 domain-containing protein" evidence="2">
    <location>
        <begin position="36"/>
        <end position="252"/>
    </location>
</feature>
<dbReference type="RefSeq" id="WP_179446184.1">
    <property type="nucleotide sequence ID" value="NZ_JACBZS010000001.1"/>
</dbReference>
<dbReference type="EMBL" id="JACBZS010000001">
    <property type="protein sequence ID" value="NYI72527.1"/>
    <property type="molecule type" value="Genomic_DNA"/>
</dbReference>
<accession>A0A7Z0DBL8</accession>
<evidence type="ECO:0000313" key="4">
    <source>
        <dbReference type="EMBL" id="NYI72527.1"/>
    </source>
</evidence>
<evidence type="ECO:0000259" key="3">
    <source>
        <dbReference type="Pfam" id="PF14344"/>
    </source>
</evidence>
<dbReference type="InterPro" id="IPR006311">
    <property type="entry name" value="TAT_signal"/>
</dbReference>
<protein>
    <recommendedName>
        <fullName evidence="3">DUF4397 domain-containing protein</fullName>
    </recommendedName>
</protein>
<feature type="signal peptide" evidence="2">
    <location>
        <begin position="1"/>
        <end position="35"/>
    </location>
</feature>
<evidence type="ECO:0000256" key="2">
    <source>
        <dbReference type="SAM" id="SignalP"/>
    </source>
</evidence>
<dbReference type="Pfam" id="PF14344">
    <property type="entry name" value="DUF4397"/>
    <property type="match status" value="1"/>
</dbReference>
<keyword evidence="2" id="KW-0732">Signal</keyword>
<proteinExistence type="predicted"/>
<keyword evidence="5" id="KW-1185">Reference proteome</keyword>
<evidence type="ECO:0000256" key="1">
    <source>
        <dbReference type="SAM" id="MobiDB-lite"/>
    </source>
</evidence>
<dbReference type="InterPro" id="IPR025510">
    <property type="entry name" value="DUF4397"/>
</dbReference>
<comment type="caution">
    <text evidence="4">The sequence shown here is derived from an EMBL/GenBank/DDBJ whole genome shotgun (WGS) entry which is preliminary data.</text>
</comment>
<feature type="domain" description="DUF4397" evidence="3">
    <location>
        <begin position="39"/>
        <end position="148"/>
    </location>
</feature>
<dbReference type="PROSITE" id="PS51318">
    <property type="entry name" value="TAT"/>
    <property type="match status" value="1"/>
</dbReference>
<reference evidence="4 5" key="1">
    <citation type="submission" date="2020-07" db="EMBL/GenBank/DDBJ databases">
        <title>Sequencing the genomes of 1000 actinobacteria strains.</title>
        <authorList>
            <person name="Klenk H.-P."/>
        </authorList>
    </citation>
    <scope>NUCLEOTIDE SEQUENCE [LARGE SCALE GENOMIC DNA]</scope>
    <source>
        <strain evidence="4 5">DSM 103164</strain>
    </source>
</reference>
<evidence type="ECO:0000313" key="5">
    <source>
        <dbReference type="Proteomes" id="UP000527616"/>
    </source>
</evidence>